<feature type="transmembrane region" description="Helical" evidence="7">
    <location>
        <begin position="102"/>
        <end position="123"/>
    </location>
</feature>
<organism evidence="9 10">
    <name type="scientific">Desulfuromonas soudanensis</name>
    <dbReference type="NCBI Taxonomy" id="1603606"/>
    <lineage>
        <taxon>Bacteria</taxon>
        <taxon>Pseudomonadati</taxon>
        <taxon>Thermodesulfobacteriota</taxon>
        <taxon>Desulfuromonadia</taxon>
        <taxon>Desulfuromonadales</taxon>
        <taxon>Desulfuromonadaceae</taxon>
        <taxon>Desulfuromonas</taxon>
    </lineage>
</organism>
<dbReference type="PATRIC" id="fig|1603606.3.peg.1384"/>
<proteinExistence type="inferred from homology"/>
<feature type="transmembrane region" description="Helical" evidence="7">
    <location>
        <begin position="135"/>
        <end position="164"/>
    </location>
</feature>
<feature type="transmembrane region" description="Helical" evidence="7">
    <location>
        <begin position="176"/>
        <end position="201"/>
    </location>
</feature>
<dbReference type="EMBL" id="CP010802">
    <property type="protein sequence ID" value="ALC16047.1"/>
    <property type="molecule type" value="Genomic_DNA"/>
</dbReference>
<evidence type="ECO:0000313" key="10">
    <source>
        <dbReference type="Proteomes" id="UP000057158"/>
    </source>
</evidence>
<keyword evidence="10" id="KW-1185">Reference proteome</keyword>
<feature type="transmembrane region" description="Helical" evidence="7">
    <location>
        <begin position="12"/>
        <end position="36"/>
    </location>
</feature>
<dbReference type="STRING" id="1603606.DSOUD_1266"/>
<evidence type="ECO:0000256" key="2">
    <source>
        <dbReference type="ARBA" id="ARBA00006143"/>
    </source>
</evidence>
<feature type="transmembrane region" description="Helical" evidence="7">
    <location>
        <begin position="213"/>
        <end position="234"/>
    </location>
</feature>
<comment type="similarity">
    <text evidence="2">Belongs to the DsbD family.</text>
</comment>
<sequence>MNPSADVTFWIAFSGGVLSFFSPCVLPLIPSYLTYITGLSFGQLKDENPTAKVRITVALHSLTFIAGFSAVFITLGAIAGIASFTFQEHLREGLMWVQKVGGILIFLFGVHMSGLFHFGVLLGEKRVQIHSKPHGFVGTFLVGLAFAAGWTPCIGPILGAILALAAGTNATASHGILLLSAYSAGLGIPFFLSGVLFHSFLTAFNRFRKHIRLLEIFTGVLLMVVGAMLFFDLLGRLSGYLYRWFPVTG</sequence>
<keyword evidence="3 7" id="KW-0812">Transmembrane</keyword>
<evidence type="ECO:0000256" key="4">
    <source>
        <dbReference type="ARBA" id="ARBA00022748"/>
    </source>
</evidence>
<dbReference type="GO" id="GO:0016020">
    <property type="term" value="C:membrane"/>
    <property type="evidence" value="ECO:0007669"/>
    <property type="project" value="UniProtKB-SubCell"/>
</dbReference>
<accession>A0A0M4D5J1</accession>
<dbReference type="KEGG" id="des:DSOUD_1266"/>
<comment type="subcellular location">
    <subcellularLocation>
        <location evidence="1">Membrane</location>
        <topology evidence="1">Multi-pass membrane protein</topology>
    </subcellularLocation>
</comment>
<feature type="domain" description="Cytochrome C biogenesis protein transmembrane" evidence="8">
    <location>
        <begin position="11"/>
        <end position="228"/>
    </location>
</feature>
<feature type="transmembrane region" description="Helical" evidence="7">
    <location>
        <begin position="57"/>
        <end position="82"/>
    </location>
</feature>
<name>A0A0M4D5J1_9BACT</name>
<keyword evidence="5 7" id="KW-1133">Transmembrane helix</keyword>
<dbReference type="InterPro" id="IPR003834">
    <property type="entry name" value="Cyt_c_assmbl_TM_dom"/>
</dbReference>
<evidence type="ECO:0000256" key="7">
    <source>
        <dbReference type="SAM" id="Phobius"/>
    </source>
</evidence>
<evidence type="ECO:0000256" key="5">
    <source>
        <dbReference type="ARBA" id="ARBA00022989"/>
    </source>
</evidence>
<dbReference type="AlphaFoldDB" id="A0A0M4D5J1"/>
<evidence type="ECO:0000256" key="3">
    <source>
        <dbReference type="ARBA" id="ARBA00022692"/>
    </source>
</evidence>
<evidence type="ECO:0000256" key="1">
    <source>
        <dbReference type="ARBA" id="ARBA00004141"/>
    </source>
</evidence>
<evidence type="ECO:0000313" key="9">
    <source>
        <dbReference type="EMBL" id="ALC16047.1"/>
    </source>
</evidence>
<protein>
    <submittedName>
        <fullName evidence="9">Cytochrome c biogenesis protein CcdA</fullName>
    </submittedName>
</protein>
<dbReference type="Pfam" id="PF02683">
    <property type="entry name" value="DsbD_TM"/>
    <property type="match status" value="1"/>
</dbReference>
<dbReference type="OrthoDB" id="9803065at2"/>
<keyword evidence="4" id="KW-0201">Cytochrome c-type biogenesis</keyword>
<evidence type="ECO:0000259" key="8">
    <source>
        <dbReference type="Pfam" id="PF02683"/>
    </source>
</evidence>
<dbReference type="GO" id="GO:0017004">
    <property type="term" value="P:cytochrome complex assembly"/>
    <property type="evidence" value="ECO:0007669"/>
    <property type="project" value="UniProtKB-KW"/>
</dbReference>
<keyword evidence="6 7" id="KW-0472">Membrane</keyword>
<dbReference type="InterPro" id="IPR051790">
    <property type="entry name" value="Cytochrome_c-biogenesis_DsbD"/>
</dbReference>
<gene>
    <name evidence="9" type="primary">ccdA</name>
    <name evidence="9" type="ORF">DSOUD_1266</name>
</gene>
<dbReference type="Proteomes" id="UP000057158">
    <property type="component" value="Chromosome"/>
</dbReference>
<dbReference type="PANTHER" id="PTHR31272:SF4">
    <property type="entry name" value="CYTOCHROME C-TYPE BIOGENESIS PROTEIN HI_1454-RELATED"/>
    <property type="match status" value="1"/>
</dbReference>
<dbReference type="RefSeq" id="WP_053550197.1">
    <property type="nucleotide sequence ID" value="NZ_CP010802.1"/>
</dbReference>
<reference evidence="9 10" key="1">
    <citation type="submission" date="2015-07" db="EMBL/GenBank/DDBJ databases">
        <title>Isolation and Genomic Characterization of a Novel Halophilic Metal-Reducing Deltaproteobacterium from the Deep Subsurface.</title>
        <authorList>
            <person name="Badalamenti J.P."/>
            <person name="Summers Z.M."/>
            <person name="Gralnick J.A."/>
            <person name="Bond D.R."/>
        </authorList>
    </citation>
    <scope>NUCLEOTIDE SEQUENCE [LARGE SCALE GENOMIC DNA]</scope>
    <source>
        <strain evidence="9 10">WTL</strain>
    </source>
</reference>
<dbReference type="PANTHER" id="PTHR31272">
    <property type="entry name" value="CYTOCHROME C-TYPE BIOGENESIS PROTEIN HI_1454-RELATED"/>
    <property type="match status" value="1"/>
</dbReference>
<evidence type="ECO:0000256" key="6">
    <source>
        <dbReference type="ARBA" id="ARBA00023136"/>
    </source>
</evidence>